<evidence type="ECO:0000259" key="12">
    <source>
        <dbReference type="Pfam" id="PF08264"/>
    </source>
</evidence>
<dbReference type="InterPro" id="IPR002300">
    <property type="entry name" value="aa-tRNA-synth_Ia"/>
</dbReference>
<dbReference type="GO" id="GO:0000049">
    <property type="term" value="F:tRNA binding"/>
    <property type="evidence" value="ECO:0007669"/>
    <property type="project" value="InterPro"/>
</dbReference>
<dbReference type="SUPFAM" id="SSF50677">
    <property type="entry name" value="ValRS/IleRS/LeuRS editing domain"/>
    <property type="match status" value="1"/>
</dbReference>
<organism evidence="13 14">
    <name type="scientific">Apiotrichum porosum</name>
    <dbReference type="NCBI Taxonomy" id="105984"/>
    <lineage>
        <taxon>Eukaryota</taxon>
        <taxon>Fungi</taxon>
        <taxon>Dikarya</taxon>
        <taxon>Basidiomycota</taxon>
        <taxon>Agaricomycotina</taxon>
        <taxon>Tremellomycetes</taxon>
        <taxon>Trichosporonales</taxon>
        <taxon>Trichosporonaceae</taxon>
        <taxon>Apiotrichum</taxon>
    </lineage>
</organism>
<dbReference type="InterPro" id="IPR001412">
    <property type="entry name" value="aa-tRNA-synth_I_CS"/>
</dbReference>
<dbReference type="InterPro" id="IPR033708">
    <property type="entry name" value="Anticodon_Ile_BEm"/>
</dbReference>
<dbReference type="Gene3D" id="3.40.50.620">
    <property type="entry name" value="HUPs"/>
    <property type="match status" value="2"/>
</dbReference>
<dbReference type="AlphaFoldDB" id="A0A427YBH3"/>
<evidence type="ECO:0000256" key="3">
    <source>
        <dbReference type="ARBA" id="ARBA00022490"/>
    </source>
</evidence>
<evidence type="ECO:0000256" key="1">
    <source>
        <dbReference type="ARBA" id="ARBA00005594"/>
    </source>
</evidence>
<evidence type="ECO:0000256" key="7">
    <source>
        <dbReference type="ARBA" id="ARBA00022917"/>
    </source>
</evidence>
<dbReference type="FunFam" id="3.40.50.620:FF:000092">
    <property type="entry name" value="Isoleucine--tRNA ligase"/>
    <property type="match status" value="1"/>
</dbReference>
<proteinExistence type="inferred from homology"/>
<evidence type="ECO:0000256" key="4">
    <source>
        <dbReference type="ARBA" id="ARBA00022598"/>
    </source>
</evidence>
<name>A0A427YBH3_9TREE</name>
<dbReference type="Gene3D" id="1.10.730.20">
    <property type="match status" value="1"/>
</dbReference>
<comment type="similarity">
    <text evidence="1 10">Belongs to the class-I aminoacyl-tRNA synthetase family.</text>
</comment>
<keyword evidence="4 10" id="KW-0436">Ligase</keyword>
<dbReference type="Gene3D" id="3.90.740.10">
    <property type="entry name" value="Valyl/Leucyl/Isoleucyl-tRNA synthetase, editing domain"/>
    <property type="match status" value="1"/>
</dbReference>
<dbReference type="EMBL" id="RSCE01000001">
    <property type="protein sequence ID" value="RSH88501.1"/>
    <property type="molecule type" value="Genomic_DNA"/>
</dbReference>
<dbReference type="InterPro" id="IPR013155">
    <property type="entry name" value="M/V/L/I-tRNA-synth_anticd-bd"/>
</dbReference>
<accession>A0A427YBH3</accession>
<dbReference type="Gene3D" id="1.10.10.830">
    <property type="entry name" value="Ile-tRNA synthetase CP2 domain-like"/>
    <property type="match status" value="1"/>
</dbReference>
<dbReference type="PANTHER" id="PTHR42765:SF1">
    <property type="entry name" value="ISOLEUCINE--TRNA LIGASE, MITOCHONDRIAL"/>
    <property type="match status" value="1"/>
</dbReference>
<dbReference type="PANTHER" id="PTHR42765">
    <property type="entry name" value="SOLEUCYL-TRNA SYNTHETASE"/>
    <property type="match status" value="1"/>
</dbReference>
<feature type="domain" description="Methionyl/Valyl/Leucyl/Isoleucyl-tRNA synthetase anticodon-binding" evidence="12">
    <location>
        <begin position="752"/>
        <end position="905"/>
    </location>
</feature>
<evidence type="ECO:0000256" key="2">
    <source>
        <dbReference type="ARBA" id="ARBA00013165"/>
    </source>
</evidence>
<comment type="caution">
    <text evidence="13">The sequence shown here is derived from an EMBL/GenBank/DDBJ whole genome shotgun (WGS) entry which is preliminary data.</text>
</comment>
<dbReference type="GO" id="GO:0006428">
    <property type="term" value="P:isoleucyl-tRNA aminoacylation"/>
    <property type="evidence" value="ECO:0007669"/>
    <property type="project" value="InterPro"/>
</dbReference>
<dbReference type="InterPro" id="IPR050081">
    <property type="entry name" value="Ile-tRNA_ligase"/>
</dbReference>
<dbReference type="OrthoDB" id="10264412at2759"/>
<dbReference type="PRINTS" id="PR00984">
    <property type="entry name" value="TRNASYNTHILE"/>
</dbReference>
<dbReference type="NCBIfam" id="TIGR00392">
    <property type="entry name" value="ileS"/>
    <property type="match status" value="1"/>
</dbReference>
<dbReference type="GO" id="GO:0005524">
    <property type="term" value="F:ATP binding"/>
    <property type="evidence" value="ECO:0007669"/>
    <property type="project" value="UniProtKB-KW"/>
</dbReference>
<evidence type="ECO:0000256" key="10">
    <source>
        <dbReference type="RuleBase" id="RU363035"/>
    </source>
</evidence>
<dbReference type="InterPro" id="IPR014729">
    <property type="entry name" value="Rossmann-like_a/b/a_fold"/>
</dbReference>
<feature type="domain" description="Aminoacyl-tRNA synthetase class Ia" evidence="11">
    <location>
        <begin position="80"/>
        <end position="708"/>
    </location>
</feature>
<evidence type="ECO:0000313" key="13">
    <source>
        <dbReference type="EMBL" id="RSH88501.1"/>
    </source>
</evidence>
<dbReference type="EC" id="6.1.1.5" evidence="2"/>
<evidence type="ECO:0000256" key="6">
    <source>
        <dbReference type="ARBA" id="ARBA00022840"/>
    </source>
</evidence>
<reference evidence="13 14" key="1">
    <citation type="submission" date="2018-11" db="EMBL/GenBank/DDBJ databases">
        <title>Genome sequence of Apiotrichum porosum DSM 27194.</title>
        <authorList>
            <person name="Aliyu H."/>
            <person name="Gorte O."/>
            <person name="Ochsenreither K."/>
        </authorList>
    </citation>
    <scope>NUCLEOTIDE SEQUENCE [LARGE SCALE GENOMIC DNA]</scope>
    <source>
        <strain evidence="13 14">DSM 27194</strain>
    </source>
</reference>
<evidence type="ECO:0000256" key="5">
    <source>
        <dbReference type="ARBA" id="ARBA00022741"/>
    </source>
</evidence>
<keyword evidence="5 10" id="KW-0547">Nucleotide-binding</keyword>
<dbReference type="STRING" id="105984.A0A427YBH3"/>
<dbReference type="CDD" id="cd07960">
    <property type="entry name" value="Anticodon_Ia_Ile_BEm"/>
    <property type="match status" value="1"/>
</dbReference>
<dbReference type="InterPro" id="IPR009008">
    <property type="entry name" value="Val/Leu/Ile-tRNA-synth_edit"/>
</dbReference>
<dbReference type="InterPro" id="IPR002301">
    <property type="entry name" value="Ile-tRNA-ligase"/>
</dbReference>
<dbReference type="Pfam" id="PF08264">
    <property type="entry name" value="Anticodon_1"/>
    <property type="match status" value="1"/>
</dbReference>
<keyword evidence="7 10" id="KW-0648">Protein biosynthesis</keyword>
<dbReference type="GO" id="GO:0032543">
    <property type="term" value="P:mitochondrial translation"/>
    <property type="evidence" value="ECO:0007669"/>
    <property type="project" value="TreeGrafter"/>
</dbReference>
<dbReference type="GO" id="GO:0002161">
    <property type="term" value="F:aminoacyl-tRNA deacylase activity"/>
    <property type="evidence" value="ECO:0007669"/>
    <property type="project" value="InterPro"/>
</dbReference>
<dbReference type="InterPro" id="IPR009080">
    <property type="entry name" value="tRNAsynth_Ia_anticodon-bd"/>
</dbReference>
<keyword evidence="6 10" id="KW-0067">ATP-binding</keyword>
<dbReference type="SUPFAM" id="SSF52374">
    <property type="entry name" value="Nucleotidylyl transferase"/>
    <property type="match status" value="1"/>
</dbReference>
<sequence>MSRLLTLSMGHGPRALSGFRCTHFRASAIRAASTASTTAATDKDKKKAFSATLLLPKTSLPLRVKNAPKVDAKLRDRTTHELYRKQFQDNKGEVFILHDGPPYANGNLHMGHALNKILKDIINRYNVVRGRKVHYIPGWDCHGLPIEHKALGALGKSHTALDPVSVRQEARKFALQAIDTQKAEFKQLGVMADWDAKDGVYRSLDHGFEIRQLRLFQKMVSKGFITHRHRPTYYSPSSRTALAEAELEYTDLKSTSVYVAFPVEEGDMTPRLTEALARGREKRADATLHLAIWTTTAWSLPGNMGVTVGDEISYAVALNEKNQLLVIGEERVEELSKAFGPLEIVDKVTGECDMRNVPLTLQARTCAPYVTAESGTGLVHSAPAHGHEDYDAFKAAGISVSNMRCPIDDDGCFTEEIFSYSGNESTAPLVGQQVQGPGSKAMVELLKAEGVLLAQETVSHRYPIDWRTKKPILIRATPQWFADIQTLKPAAETAIEAINFVPATGRNRLSATVMSRSEWCISRQRSWGVPIPALFNAQGEAVLSTESLDHIISVLDARGIDHWWSGPVEDFIPPSLEGQEFTRGFDTLDVWFDSGTSWALIAEASLRPTTRPLADVYLEGSDQHRGWFQSSILTRLASLDAGEKPMAPYANLLTHGFTTDESGAKMSKSLGNGLSPMDVINGTKSTPAHGSDVLRVWAAGVDYTRDNSIGPSSISAAAEQLRKLRSALRFMLGNTATAPSLSLSEVQLSLVDRYILHELSSLQATARDAYDEFSFNKVLQNVASFTSSTLSSFYFDVVKDTLYCDHLNGTRRQAVVATLQHVLGVMVKLIAPITPHLSEEIYEAAATDAGNERKSSVFLEHWNPDTQWLDGATAEQMGDLLAIRSQVLGLIEEARAAKHVRVPAETAVVVNASSDVLSQLLEDNDLRITSRGDWWWRLTLVTDELLPTILGVSQVSVGGVDGIDESAWRLTGQATTGKHLTGPLRPSVIPELELGRMA</sequence>
<keyword evidence="8 10" id="KW-0030">Aminoacyl-tRNA synthetase</keyword>
<keyword evidence="3" id="KW-0963">Cytoplasm</keyword>
<dbReference type="SUPFAM" id="SSF47323">
    <property type="entry name" value="Anticodon-binding domain of a subclass of class I aminoacyl-tRNA synthetases"/>
    <property type="match status" value="1"/>
</dbReference>
<keyword evidence="14" id="KW-1185">Reference proteome</keyword>
<dbReference type="GeneID" id="39585589"/>
<evidence type="ECO:0000259" key="11">
    <source>
        <dbReference type="Pfam" id="PF00133"/>
    </source>
</evidence>
<dbReference type="PROSITE" id="PS00178">
    <property type="entry name" value="AA_TRNA_LIGASE_I"/>
    <property type="match status" value="1"/>
</dbReference>
<dbReference type="GO" id="GO:0005739">
    <property type="term" value="C:mitochondrion"/>
    <property type="evidence" value="ECO:0007669"/>
    <property type="project" value="TreeGrafter"/>
</dbReference>
<evidence type="ECO:0000256" key="9">
    <source>
        <dbReference type="ARBA" id="ARBA00032665"/>
    </source>
</evidence>
<dbReference type="Proteomes" id="UP000279236">
    <property type="component" value="Unassembled WGS sequence"/>
</dbReference>
<dbReference type="RefSeq" id="XP_028480709.1">
    <property type="nucleotide sequence ID" value="XM_028616852.1"/>
</dbReference>
<evidence type="ECO:0000313" key="14">
    <source>
        <dbReference type="Proteomes" id="UP000279236"/>
    </source>
</evidence>
<protein>
    <recommendedName>
        <fullName evidence="2">isoleucine--tRNA ligase</fullName>
        <ecNumber evidence="2">6.1.1.5</ecNumber>
    </recommendedName>
    <alternativeName>
        <fullName evidence="9">Isoleucyl-tRNA synthetase</fullName>
    </alternativeName>
</protein>
<gene>
    <name evidence="13" type="primary">ISM1</name>
    <name evidence="13" type="ORF">EHS24_001046</name>
</gene>
<dbReference type="Pfam" id="PF00133">
    <property type="entry name" value="tRNA-synt_1"/>
    <property type="match status" value="1"/>
</dbReference>
<evidence type="ECO:0000256" key="8">
    <source>
        <dbReference type="ARBA" id="ARBA00023146"/>
    </source>
</evidence>
<dbReference type="GO" id="GO:0004822">
    <property type="term" value="F:isoleucine-tRNA ligase activity"/>
    <property type="evidence" value="ECO:0007669"/>
    <property type="project" value="UniProtKB-EC"/>
</dbReference>